<dbReference type="Bgee" id="ENSNBRG00000024266">
    <property type="expression patterns" value="Expressed in heart and 4 other cell types or tissues"/>
</dbReference>
<feature type="compositionally biased region" description="Basic residues" evidence="1">
    <location>
        <begin position="23"/>
        <end position="39"/>
    </location>
</feature>
<name>A0A3Q4I9Q8_NEOBR</name>
<proteinExistence type="predicted"/>
<sequence length="69" mass="7636">DETKSCFECRSLHDSRNTGLIQKKGRGMHSGRARGRGRATHTPNSGLSTTCWECGKKGRLARDSMDNNL</sequence>
<evidence type="ECO:0000313" key="3">
    <source>
        <dbReference type="Proteomes" id="UP000261580"/>
    </source>
</evidence>
<evidence type="ECO:0000313" key="2">
    <source>
        <dbReference type="Ensembl" id="ENSNBRP00000031946.1"/>
    </source>
</evidence>
<dbReference type="GeneTree" id="ENSGT00940000177965"/>
<feature type="region of interest" description="Disordered" evidence="1">
    <location>
        <begin position="21"/>
        <end position="46"/>
    </location>
</feature>
<evidence type="ECO:0008006" key="4">
    <source>
        <dbReference type="Google" id="ProtNLM"/>
    </source>
</evidence>
<accession>A0A3Q4I9Q8</accession>
<dbReference type="Proteomes" id="UP000261580">
    <property type="component" value="Unassembled WGS sequence"/>
</dbReference>
<protein>
    <recommendedName>
        <fullName evidence="4">CCHC-type domain-containing protein</fullName>
    </recommendedName>
</protein>
<dbReference type="AlphaFoldDB" id="A0A3Q4I9Q8"/>
<dbReference type="Ensembl" id="ENSNBRT00000032754.1">
    <property type="protein sequence ID" value="ENSNBRP00000031946.1"/>
    <property type="gene ID" value="ENSNBRG00000024266.1"/>
</dbReference>
<evidence type="ECO:0000256" key="1">
    <source>
        <dbReference type="SAM" id="MobiDB-lite"/>
    </source>
</evidence>
<keyword evidence="3" id="KW-1185">Reference proteome</keyword>
<organism evidence="2 3">
    <name type="scientific">Neolamprologus brichardi</name>
    <name type="common">Fairy cichlid</name>
    <name type="synonym">Lamprologus brichardi</name>
    <dbReference type="NCBI Taxonomy" id="32507"/>
    <lineage>
        <taxon>Eukaryota</taxon>
        <taxon>Metazoa</taxon>
        <taxon>Chordata</taxon>
        <taxon>Craniata</taxon>
        <taxon>Vertebrata</taxon>
        <taxon>Euteleostomi</taxon>
        <taxon>Actinopterygii</taxon>
        <taxon>Neopterygii</taxon>
        <taxon>Teleostei</taxon>
        <taxon>Neoteleostei</taxon>
        <taxon>Acanthomorphata</taxon>
        <taxon>Ovalentaria</taxon>
        <taxon>Cichlomorphae</taxon>
        <taxon>Cichliformes</taxon>
        <taxon>Cichlidae</taxon>
        <taxon>African cichlids</taxon>
        <taxon>Pseudocrenilabrinae</taxon>
        <taxon>Lamprologini</taxon>
        <taxon>Neolamprologus</taxon>
    </lineage>
</organism>
<reference evidence="2" key="1">
    <citation type="submission" date="2025-08" db="UniProtKB">
        <authorList>
            <consortium name="Ensembl"/>
        </authorList>
    </citation>
    <scope>IDENTIFICATION</scope>
</reference>
<reference evidence="2" key="2">
    <citation type="submission" date="2025-09" db="UniProtKB">
        <authorList>
            <consortium name="Ensembl"/>
        </authorList>
    </citation>
    <scope>IDENTIFICATION</scope>
</reference>